<dbReference type="Proteomes" id="UP000178401">
    <property type="component" value="Unassembled WGS sequence"/>
</dbReference>
<proteinExistence type="predicted"/>
<name>A0A1F7XP90_9BACT</name>
<dbReference type="AlphaFoldDB" id="A0A1F7XP90"/>
<accession>A0A1F7XP90</accession>
<comment type="caution">
    <text evidence="1">The sequence shown here is derived from an EMBL/GenBank/DDBJ whole genome shotgun (WGS) entry which is preliminary data.</text>
</comment>
<dbReference type="EMBL" id="MGFY01000031">
    <property type="protein sequence ID" value="OGM16065.1"/>
    <property type="molecule type" value="Genomic_DNA"/>
</dbReference>
<evidence type="ECO:0000313" key="2">
    <source>
        <dbReference type="Proteomes" id="UP000178401"/>
    </source>
</evidence>
<evidence type="ECO:0000313" key="1">
    <source>
        <dbReference type="EMBL" id="OGM16065.1"/>
    </source>
</evidence>
<organism evidence="1 2">
    <name type="scientific">Candidatus Woesebacteria bacterium RBG_19FT_COMBO_37_29</name>
    <dbReference type="NCBI Taxonomy" id="1802486"/>
    <lineage>
        <taxon>Bacteria</taxon>
        <taxon>Candidatus Woeseibacteriota</taxon>
    </lineage>
</organism>
<gene>
    <name evidence="1" type="ORF">A2V55_01900</name>
</gene>
<reference evidence="1 2" key="1">
    <citation type="journal article" date="2016" name="Nat. Commun.">
        <title>Thousands of microbial genomes shed light on interconnected biogeochemical processes in an aquifer system.</title>
        <authorList>
            <person name="Anantharaman K."/>
            <person name="Brown C.T."/>
            <person name="Hug L.A."/>
            <person name="Sharon I."/>
            <person name="Castelle C.J."/>
            <person name="Probst A.J."/>
            <person name="Thomas B.C."/>
            <person name="Singh A."/>
            <person name="Wilkins M.J."/>
            <person name="Karaoz U."/>
            <person name="Brodie E.L."/>
            <person name="Williams K.H."/>
            <person name="Hubbard S.S."/>
            <person name="Banfield J.F."/>
        </authorList>
    </citation>
    <scope>NUCLEOTIDE SEQUENCE [LARGE SCALE GENOMIC DNA]</scope>
</reference>
<protein>
    <submittedName>
        <fullName evidence="1">Uncharacterized protein</fullName>
    </submittedName>
</protein>
<sequence length="66" mass="7991">MKKQLMRRKKEIIPKKRLTSEMVIEKLDSIITRLDTIEKDLRELKGILHPESKEEKKHAPEFFMEK</sequence>